<feature type="signal peptide" evidence="1">
    <location>
        <begin position="1"/>
        <end position="19"/>
    </location>
</feature>
<evidence type="ECO:0000259" key="2">
    <source>
        <dbReference type="PROSITE" id="PS50206"/>
    </source>
</evidence>
<dbReference type="PROSITE" id="PS50206">
    <property type="entry name" value="RHODANESE_3"/>
    <property type="match status" value="1"/>
</dbReference>
<dbReference type="EMBL" id="FQ311869">
    <property type="protein sequence ID" value="CBS88445.1"/>
    <property type="molecule type" value="Genomic_DNA"/>
</dbReference>
<dbReference type="Pfam" id="PF00581">
    <property type="entry name" value="Rhodanese"/>
    <property type="match status" value="1"/>
</dbReference>
<dbReference type="InterPro" id="IPR001763">
    <property type="entry name" value="Rhodanese-like_dom"/>
</dbReference>
<accession>G7ZA22</accession>
<evidence type="ECO:0000313" key="3">
    <source>
        <dbReference type="EMBL" id="CBS88445.1"/>
    </source>
</evidence>
<dbReference type="Proteomes" id="UP000005667">
    <property type="component" value="Plasmid AZO_p1"/>
</dbReference>
<evidence type="ECO:0000256" key="1">
    <source>
        <dbReference type="SAM" id="SignalP"/>
    </source>
</evidence>
<feature type="chain" id="PRO_5003506898" description="Rhodanese domain-containing protein" evidence="1">
    <location>
        <begin position="20"/>
        <end position="195"/>
    </location>
</feature>
<sequence>MTRLKWVAVTLCAATLSLAACQTSRPTDRSQLASIALTDRVYADEAADWGISPRSTLLVGGYHARTPTTVPGARTISTADLLRLLTADPSVVLVDVLGGSAHPGLPQSVWLVDAGLGKSFDDPLQAKLGDRLAQLTGGDRQRPVVFYCLSAECWLSYNASLRAAALGYRSVLWYRGGIEAWKAAGLPMAPAVAGW</sequence>
<reference evidence="4" key="1">
    <citation type="journal article" date="2011" name="PLoS Genet.">
        <title>Azospirillum genomes reveal transition of bacteria from aquatic to terrestrial environments.</title>
        <authorList>
            <person name="Wisniewski-Dye F."/>
            <person name="Borziak K."/>
            <person name="Khalsa-Moyers G."/>
            <person name="Alexandre G."/>
            <person name="Sukharnikov L.O."/>
            <person name="Wuichet K."/>
            <person name="Hurst G.B."/>
            <person name="McDonald W.H."/>
            <person name="Robertson J.S."/>
            <person name="Barbe V."/>
            <person name="Calteau A."/>
            <person name="Rouy Z."/>
            <person name="Mangenot S."/>
            <person name="Prigent-Combaret C."/>
            <person name="Normand P."/>
            <person name="Boyer M."/>
            <person name="Siguier P."/>
            <person name="Dessaux Y."/>
            <person name="Elmerich C."/>
            <person name="Condemine G."/>
            <person name="Krishnen G."/>
            <person name="Kennedy I."/>
            <person name="Paterson A.H."/>
            <person name="Gonzalez V."/>
            <person name="Mavingui P."/>
            <person name="Zhulin I.B."/>
        </authorList>
    </citation>
    <scope>NUCLEOTIDE SEQUENCE [LARGE SCALE GENOMIC DNA]</scope>
    <source>
        <strain evidence="4">4B</strain>
    </source>
</reference>
<dbReference type="SMART" id="SM00450">
    <property type="entry name" value="RHOD"/>
    <property type="match status" value="1"/>
</dbReference>
<dbReference type="PROSITE" id="PS51257">
    <property type="entry name" value="PROKAR_LIPOPROTEIN"/>
    <property type="match status" value="1"/>
</dbReference>
<name>G7ZA22_AZOL4</name>
<keyword evidence="4" id="KW-1185">Reference proteome</keyword>
<dbReference type="RefSeq" id="WP_014187913.1">
    <property type="nucleotide sequence ID" value="NC_016585.1"/>
</dbReference>
<geneLocation type="plasmid" evidence="3 4">
    <name>AZO_p1</name>
</geneLocation>
<dbReference type="InterPro" id="IPR036873">
    <property type="entry name" value="Rhodanese-like_dom_sf"/>
</dbReference>
<gene>
    <name evidence="3" type="ordered locus">AZOLI_p10134</name>
</gene>
<organism evidence="3 4">
    <name type="scientific">Azospirillum lipoferum (strain 4B)</name>
    <dbReference type="NCBI Taxonomy" id="862719"/>
    <lineage>
        <taxon>Bacteria</taxon>
        <taxon>Pseudomonadati</taxon>
        <taxon>Pseudomonadota</taxon>
        <taxon>Alphaproteobacteria</taxon>
        <taxon>Rhodospirillales</taxon>
        <taxon>Azospirillaceae</taxon>
        <taxon>Azospirillum</taxon>
    </lineage>
</organism>
<proteinExistence type="predicted"/>
<dbReference type="CDD" id="cd00158">
    <property type="entry name" value="RHOD"/>
    <property type="match status" value="1"/>
</dbReference>
<feature type="domain" description="Rhodanese" evidence="2">
    <location>
        <begin position="123"/>
        <end position="190"/>
    </location>
</feature>
<keyword evidence="1" id="KW-0732">Signal</keyword>
<dbReference type="AlphaFoldDB" id="G7ZA22"/>
<dbReference type="SUPFAM" id="SSF52821">
    <property type="entry name" value="Rhodanese/Cell cycle control phosphatase"/>
    <property type="match status" value="1"/>
</dbReference>
<protein>
    <recommendedName>
        <fullName evidence="2">Rhodanese domain-containing protein</fullName>
    </recommendedName>
</protein>
<dbReference type="KEGG" id="ali:AZOLI_p10134"/>
<keyword evidence="3" id="KW-0614">Plasmid</keyword>
<dbReference type="OrthoDB" id="176845at2"/>
<dbReference type="HOGENOM" id="CLU_094703_0_0_5"/>
<dbReference type="Gene3D" id="3.40.250.10">
    <property type="entry name" value="Rhodanese-like domain"/>
    <property type="match status" value="1"/>
</dbReference>
<evidence type="ECO:0000313" key="4">
    <source>
        <dbReference type="Proteomes" id="UP000005667"/>
    </source>
</evidence>